<proteinExistence type="predicted"/>
<sequence>MKYLLMGMSIIYEKTNHQSFASGIIASEIKRYRRYIGTSGSFKGDGGGSVWSEKGCLLGMQIEVENLKHTVDQRKRPASPASGGRCAIIAIEDIIANIQDLIMFGKPAPVFDALCGDC</sequence>
<organism evidence="1 2">
    <name type="scientific">Bursaphelenchus okinawaensis</name>
    <dbReference type="NCBI Taxonomy" id="465554"/>
    <lineage>
        <taxon>Eukaryota</taxon>
        <taxon>Metazoa</taxon>
        <taxon>Ecdysozoa</taxon>
        <taxon>Nematoda</taxon>
        <taxon>Chromadorea</taxon>
        <taxon>Rhabditida</taxon>
        <taxon>Tylenchina</taxon>
        <taxon>Tylenchomorpha</taxon>
        <taxon>Aphelenchoidea</taxon>
        <taxon>Aphelenchoididae</taxon>
        <taxon>Bursaphelenchus</taxon>
    </lineage>
</organism>
<name>A0A811L2S8_9BILA</name>
<dbReference type="OrthoDB" id="5823764at2759"/>
<dbReference type="Proteomes" id="UP000614601">
    <property type="component" value="Unassembled WGS sequence"/>
</dbReference>
<dbReference type="AlphaFoldDB" id="A0A811L2S8"/>
<keyword evidence="2" id="KW-1185">Reference proteome</keyword>
<evidence type="ECO:0000313" key="2">
    <source>
        <dbReference type="Proteomes" id="UP000614601"/>
    </source>
</evidence>
<dbReference type="EMBL" id="CAJFCW020000004">
    <property type="protein sequence ID" value="CAG9115563.1"/>
    <property type="molecule type" value="Genomic_DNA"/>
</dbReference>
<accession>A0A811L2S8</accession>
<gene>
    <name evidence="1" type="ORF">BOKJ2_LOCUS9652</name>
</gene>
<comment type="caution">
    <text evidence="1">The sequence shown here is derived from an EMBL/GenBank/DDBJ whole genome shotgun (WGS) entry which is preliminary data.</text>
</comment>
<protein>
    <submittedName>
        <fullName evidence="1">Uncharacterized protein</fullName>
    </submittedName>
</protein>
<reference evidence="1" key="1">
    <citation type="submission" date="2020-09" db="EMBL/GenBank/DDBJ databases">
        <authorList>
            <person name="Kikuchi T."/>
        </authorList>
    </citation>
    <scope>NUCLEOTIDE SEQUENCE</scope>
    <source>
        <strain evidence="1">SH1</strain>
    </source>
</reference>
<evidence type="ECO:0000313" key="1">
    <source>
        <dbReference type="EMBL" id="CAD5221852.1"/>
    </source>
</evidence>
<dbReference type="EMBL" id="CAJFDH010000004">
    <property type="protein sequence ID" value="CAD5221852.1"/>
    <property type="molecule type" value="Genomic_DNA"/>
</dbReference>
<dbReference type="Proteomes" id="UP000783686">
    <property type="component" value="Unassembled WGS sequence"/>
</dbReference>